<dbReference type="GO" id="GO:0020037">
    <property type="term" value="F:heme binding"/>
    <property type="evidence" value="ECO:0007669"/>
    <property type="project" value="InterPro"/>
</dbReference>
<proteinExistence type="predicted"/>
<dbReference type="PANTHER" id="PTHR33546">
    <property type="entry name" value="LARGE, MULTIFUNCTIONAL SECRETED PROTEIN-RELATED"/>
    <property type="match status" value="1"/>
</dbReference>
<feature type="domain" description="Cytochrome c" evidence="5">
    <location>
        <begin position="319"/>
        <end position="400"/>
    </location>
</feature>
<evidence type="ECO:0000256" key="2">
    <source>
        <dbReference type="ARBA" id="ARBA00022723"/>
    </source>
</evidence>
<dbReference type="Proteomes" id="UP000702544">
    <property type="component" value="Unassembled WGS sequence"/>
</dbReference>
<feature type="domain" description="Cytochrome c" evidence="5">
    <location>
        <begin position="229"/>
        <end position="313"/>
    </location>
</feature>
<evidence type="ECO:0000313" key="6">
    <source>
        <dbReference type="EMBL" id="NIR76105.1"/>
    </source>
</evidence>
<reference evidence="6 7" key="1">
    <citation type="submission" date="2020-01" db="EMBL/GenBank/DDBJ databases">
        <title>Genomes assembled from Gulf of Kutch pelagic sediment metagenomes.</title>
        <authorList>
            <person name="Chandrashekar M."/>
            <person name="Mahajan M.S."/>
            <person name="Dave K.J."/>
            <person name="Vatsa P."/>
            <person name="Nathani N.M."/>
        </authorList>
    </citation>
    <scope>NUCLEOTIDE SEQUENCE [LARGE SCALE GENOMIC DNA]</scope>
    <source>
        <strain evidence="6">KS3-K002</strain>
    </source>
</reference>
<dbReference type="InterPro" id="IPR036909">
    <property type="entry name" value="Cyt_c-like_dom_sf"/>
</dbReference>
<evidence type="ECO:0000256" key="4">
    <source>
        <dbReference type="PROSITE-ProRule" id="PRU00433"/>
    </source>
</evidence>
<accession>A0AAE4ZD96</accession>
<dbReference type="Gene3D" id="1.10.760.10">
    <property type="entry name" value="Cytochrome c-like domain"/>
    <property type="match status" value="4"/>
</dbReference>
<dbReference type="PANTHER" id="PTHR33546:SF1">
    <property type="entry name" value="LARGE, MULTIFUNCTIONAL SECRETED PROTEIN"/>
    <property type="match status" value="1"/>
</dbReference>
<keyword evidence="2 4" id="KW-0479">Metal-binding</keyword>
<dbReference type="SUPFAM" id="SSF46626">
    <property type="entry name" value="Cytochrome c"/>
    <property type="match status" value="4"/>
</dbReference>
<name>A0AAE4ZD96_9BACT</name>
<sequence>MKVANSFVGMGRGFSTFAFSLLVIAGLVMPVSLTAQERDVTQNPLAGSQVFGSKGCVKCHAINGLGAEIGPDLGRISQRHSFYELAATMWNHLPAMGAAMREYGIERPELTAEEAGDLIAFLFTLDYFDPPGDVERGKRLFVEKKCVVCHQVGTYGGVVGPSLDHLSQYGSPILVAAAMWNHGPAMAEMMEERGIDRPTFSGTELNDLIAYLESVGPAPLEGPLYVLPGAAEEGRVVFVEKNCIECHSVQGVGGRVGPDLAKRSYQWGLTEFAAAMWNKAPDMMQVMRQRDIDVPQLGAGEMADLVAYLYSVQYFAESGDAEEGRVALRTRGCLACHSLGGRGAGETSDLQGNFQMESSAEVIATLWNHATLMEGEGAEPWPILTAKDIADISAFMQKNAEDR</sequence>
<protein>
    <submittedName>
        <fullName evidence="6">Cytochrome c</fullName>
    </submittedName>
</protein>
<organism evidence="6 7">
    <name type="scientific">Candidatus Kutchimonas denitrificans</name>
    <dbReference type="NCBI Taxonomy" id="3056748"/>
    <lineage>
        <taxon>Bacteria</taxon>
        <taxon>Pseudomonadati</taxon>
        <taxon>Gemmatimonadota</taxon>
        <taxon>Gemmatimonadia</taxon>
        <taxon>Candidatus Palauibacterales</taxon>
        <taxon>Candidatus Palauibacteraceae</taxon>
        <taxon>Candidatus Kutchimonas</taxon>
    </lineage>
</organism>
<feature type="domain" description="Cytochrome c" evidence="5">
    <location>
        <begin position="132"/>
        <end position="216"/>
    </location>
</feature>
<evidence type="ECO:0000256" key="3">
    <source>
        <dbReference type="ARBA" id="ARBA00023004"/>
    </source>
</evidence>
<dbReference type="InterPro" id="IPR009056">
    <property type="entry name" value="Cyt_c-like_dom"/>
</dbReference>
<dbReference type="GO" id="GO:0046872">
    <property type="term" value="F:metal ion binding"/>
    <property type="evidence" value="ECO:0007669"/>
    <property type="project" value="UniProtKB-KW"/>
</dbReference>
<feature type="domain" description="Cytochrome c" evidence="5">
    <location>
        <begin position="42"/>
        <end position="126"/>
    </location>
</feature>
<evidence type="ECO:0000256" key="1">
    <source>
        <dbReference type="ARBA" id="ARBA00022617"/>
    </source>
</evidence>
<evidence type="ECO:0000313" key="7">
    <source>
        <dbReference type="Proteomes" id="UP000702544"/>
    </source>
</evidence>
<gene>
    <name evidence="6" type="ORF">GWO12_13500</name>
</gene>
<comment type="caution">
    <text evidence="6">The sequence shown here is derived from an EMBL/GenBank/DDBJ whole genome shotgun (WGS) entry which is preliminary data.</text>
</comment>
<dbReference type="GO" id="GO:0009055">
    <property type="term" value="F:electron transfer activity"/>
    <property type="evidence" value="ECO:0007669"/>
    <property type="project" value="InterPro"/>
</dbReference>
<dbReference type="Pfam" id="PF00034">
    <property type="entry name" value="Cytochrom_C"/>
    <property type="match status" value="4"/>
</dbReference>
<dbReference type="PROSITE" id="PS51007">
    <property type="entry name" value="CYTC"/>
    <property type="match status" value="4"/>
</dbReference>
<keyword evidence="3 4" id="KW-0408">Iron</keyword>
<dbReference type="EMBL" id="JAACAK010000113">
    <property type="protein sequence ID" value="NIR76105.1"/>
    <property type="molecule type" value="Genomic_DNA"/>
</dbReference>
<dbReference type="AlphaFoldDB" id="A0AAE4ZD96"/>
<keyword evidence="1 4" id="KW-0349">Heme</keyword>
<evidence type="ECO:0000259" key="5">
    <source>
        <dbReference type="PROSITE" id="PS51007"/>
    </source>
</evidence>